<protein>
    <recommendedName>
        <fullName evidence="2">Rab3-GAP regulatory subunit N-terminal domain-containing protein</fullName>
    </recommendedName>
</protein>
<comment type="caution">
    <text evidence="3">The sequence shown here is derived from an EMBL/GenBank/DDBJ whole genome shotgun (WGS) entry which is preliminary data.</text>
</comment>
<organism evidence="3 4">
    <name type="scientific">Elliptochloris bilobata</name>
    <dbReference type="NCBI Taxonomy" id="381761"/>
    <lineage>
        <taxon>Eukaryota</taxon>
        <taxon>Viridiplantae</taxon>
        <taxon>Chlorophyta</taxon>
        <taxon>core chlorophytes</taxon>
        <taxon>Trebouxiophyceae</taxon>
        <taxon>Trebouxiophyceae incertae sedis</taxon>
        <taxon>Elliptochloris clade</taxon>
        <taxon>Elliptochloris</taxon>
    </lineage>
</organism>
<evidence type="ECO:0000313" key="3">
    <source>
        <dbReference type="EMBL" id="KAK9827282.1"/>
    </source>
</evidence>
<reference evidence="3 4" key="1">
    <citation type="journal article" date="2024" name="Nat. Commun.">
        <title>Phylogenomics reveals the evolutionary origins of lichenization in chlorophyte algae.</title>
        <authorList>
            <person name="Puginier C."/>
            <person name="Libourel C."/>
            <person name="Otte J."/>
            <person name="Skaloud P."/>
            <person name="Haon M."/>
            <person name="Grisel S."/>
            <person name="Petersen M."/>
            <person name="Berrin J.G."/>
            <person name="Delaux P.M."/>
            <person name="Dal Grande F."/>
            <person name="Keller J."/>
        </authorList>
    </citation>
    <scope>NUCLEOTIDE SEQUENCE [LARGE SCALE GENOMIC DNA]</scope>
    <source>
        <strain evidence="3 4">SAG 245.80</strain>
    </source>
</reference>
<dbReference type="InterPro" id="IPR026059">
    <property type="entry name" value="Rab3GAP2"/>
</dbReference>
<feature type="region of interest" description="Disordered" evidence="1">
    <location>
        <begin position="268"/>
        <end position="304"/>
    </location>
</feature>
<evidence type="ECO:0000313" key="4">
    <source>
        <dbReference type="Proteomes" id="UP001445335"/>
    </source>
</evidence>
<accession>A0AAW1R1Q7</accession>
<evidence type="ECO:0000259" key="2">
    <source>
        <dbReference type="Pfam" id="PF14655"/>
    </source>
</evidence>
<feature type="domain" description="Rab3-GAP regulatory subunit N-terminal" evidence="2">
    <location>
        <begin position="5"/>
        <end position="361"/>
    </location>
</feature>
<keyword evidence="4" id="KW-1185">Reference proteome</keyword>
<dbReference type="AlphaFoldDB" id="A0AAW1R1Q7"/>
<feature type="compositionally biased region" description="Pro residues" evidence="1">
    <location>
        <begin position="290"/>
        <end position="299"/>
    </location>
</feature>
<name>A0AAW1R1Q7_9CHLO</name>
<dbReference type="EMBL" id="JALJOU010000060">
    <property type="protein sequence ID" value="KAK9827282.1"/>
    <property type="molecule type" value="Genomic_DNA"/>
</dbReference>
<dbReference type="InterPro" id="IPR032839">
    <property type="entry name" value="RAB3GAP_N"/>
</dbReference>
<feature type="compositionally biased region" description="Basic residues" evidence="1">
    <location>
        <begin position="395"/>
        <end position="404"/>
    </location>
</feature>
<dbReference type="PANTHER" id="PTHR12472:SF0">
    <property type="entry name" value="RAB3 GTPASE-ACTIVATING PROTEIN NON-CATALYTIC SUBUNIT"/>
    <property type="match status" value="1"/>
</dbReference>
<dbReference type="PANTHER" id="PTHR12472">
    <property type="entry name" value="RAB3-GAP REGULATORY DOMAIN"/>
    <property type="match status" value="1"/>
</dbReference>
<proteinExistence type="predicted"/>
<dbReference type="Pfam" id="PF14655">
    <property type="entry name" value="RAB3GAP2_N"/>
    <property type="match status" value="1"/>
</dbReference>
<feature type="region of interest" description="Disordered" evidence="1">
    <location>
        <begin position="380"/>
        <end position="405"/>
    </location>
</feature>
<gene>
    <name evidence="3" type="ORF">WJX81_008183</name>
</gene>
<dbReference type="SUPFAM" id="SSF50998">
    <property type="entry name" value="Quinoprotein alcohol dehydrogenase-like"/>
    <property type="match status" value="1"/>
</dbReference>
<dbReference type="Proteomes" id="UP001445335">
    <property type="component" value="Unassembled WGS sequence"/>
</dbReference>
<evidence type="ECO:0000256" key="1">
    <source>
        <dbReference type="SAM" id="MobiDB-lite"/>
    </source>
</evidence>
<sequence length="439" mass="46100">MHASNKRVAFAYRQQLALLFVDRADVVQPGAPAAVQAVQACGAGEAVTALCWVAWAPAPDSDAARQGPDDGCLLVGTSGGHLQLHAGASGALLHRQRLHGSACLALRPRVAGAGLCPEDAAEDVTAVFRDALARVSALEVRSLVRLCAQLGPTRDADWPPPLACPKWDLGRAVGPRADGQLVGVRGAGLYAALTQRASAPRLVLLTVGRDPAVAVNEAEEGAGRGTLALVGDLAHSAAASVATLTRDAVLGRPGGYRAGVRTWLRGSAERLAGERSATPSPPPEREREAPPPPPPPGEPAPLWRSVQDHPRAVTLLALAPRGPLAAAADALGRVMLLDAASSAVLRVLKGYRDAQLAWLLMPGLPAQRRRAGLPGFYANEEEEDPSRGSFMWNGRRQRPRKSRCPMRAAEAAEPAWYVEHAARIAEADEAEAIARGKSN</sequence>
<dbReference type="InterPro" id="IPR011047">
    <property type="entry name" value="Quinoprotein_ADH-like_sf"/>
</dbReference>